<dbReference type="RefSeq" id="WP_079641038.1">
    <property type="nucleotide sequence ID" value="NZ_FUZF01000002.1"/>
</dbReference>
<proteinExistence type="predicted"/>
<keyword evidence="3" id="KW-1185">Reference proteome</keyword>
<keyword evidence="2" id="KW-0808">Transferase</keyword>
<dbReference type="EMBL" id="FUZF01000002">
    <property type="protein sequence ID" value="SKB45270.1"/>
    <property type="molecule type" value="Genomic_DNA"/>
</dbReference>
<dbReference type="AlphaFoldDB" id="A0A1T5BE28"/>
<dbReference type="CDD" id="cd06420">
    <property type="entry name" value="GT2_Chondriotin_Pol_N"/>
    <property type="match status" value="1"/>
</dbReference>
<dbReference type="OrthoDB" id="9801954at2"/>
<dbReference type="STRING" id="1513896.SAMN05660841_00585"/>
<reference evidence="3" key="1">
    <citation type="submission" date="2017-02" db="EMBL/GenBank/DDBJ databases">
        <authorList>
            <person name="Varghese N."/>
            <person name="Submissions S."/>
        </authorList>
    </citation>
    <scope>NUCLEOTIDE SEQUENCE [LARGE SCALE GENOMIC DNA]</scope>
    <source>
        <strain evidence="3">DSM 24091</strain>
    </source>
</reference>
<sequence length="264" mass="30561">MEKCALLISTYNWPEALELCLKSVIQQTILPDEVLIADDGSTDSTKDVIESFVNLGIVNVKHVWHEDVGFRKTIILNKAISMIESDYIIQIDGDIILDRNFIKDHLFVREKGCFIRGTRAHIHKDSLERLFKNKEISLKFYSRGIQNRFNALRVSFLAFLMIRKKMSGKNVRGCNLAYWKHDVLAINGYNNALTGWGHEDEELALRFVNFGLLKKSVKLRCVQYHIYHPLSSRVNEHEHDQELVRVRKDKLVCCESGIRELSSN</sequence>
<dbReference type="Gene3D" id="3.90.550.10">
    <property type="entry name" value="Spore Coat Polysaccharide Biosynthesis Protein SpsA, Chain A"/>
    <property type="match status" value="1"/>
</dbReference>
<evidence type="ECO:0000313" key="3">
    <source>
        <dbReference type="Proteomes" id="UP000190150"/>
    </source>
</evidence>
<keyword evidence="2" id="KW-0328">Glycosyltransferase</keyword>
<dbReference type="InterPro" id="IPR029044">
    <property type="entry name" value="Nucleotide-diphossugar_trans"/>
</dbReference>
<dbReference type="GO" id="GO:0016757">
    <property type="term" value="F:glycosyltransferase activity"/>
    <property type="evidence" value="ECO:0007669"/>
    <property type="project" value="UniProtKB-KW"/>
</dbReference>
<dbReference type="InterPro" id="IPR001173">
    <property type="entry name" value="Glyco_trans_2-like"/>
</dbReference>
<dbReference type="SUPFAM" id="SSF53448">
    <property type="entry name" value="Nucleotide-diphospho-sugar transferases"/>
    <property type="match status" value="1"/>
</dbReference>
<feature type="domain" description="Glycosyltransferase 2-like" evidence="1">
    <location>
        <begin position="7"/>
        <end position="166"/>
    </location>
</feature>
<accession>A0A1T5BE28</accession>
<dbReference type="Pfam" id="PF00535">
    <property type="entry name" value="Glycos_transf_2"/>
    <property type="match status" value="1"/>
</dbReference>
<organism evidence="2 3">
    <name type="scientific">Sphingobacterium nematocida</name>
    <dbReference type="NCBI Taxonomy" id="1513896"/>
    <lineage>
        <taxon>Bacteria</taxon>
        <taxon>Pseudomonadati</taxon>
        <taxon>Bacteroidota</taxon>
        <taxon>Sphingobacteriia</taxon>
        <taxon>Sphingobacteriales</taxon>
        <taxon>Sphingobacteriaceae</taxon>
        <taxon>Sphingobacterium</taxon>
    </lineage>
</organism>
<gene>
    <name evidence="2" type="ORF">SAMN05660841_00585</name>
</gene>
<protein>
    <submittedName>
        <fullName evidence="2">N-terminal domain of galactosyltransferase</fullName>
    </submittedName>
</protein>
<name>A0A1T5BE28_9SPHI</name>
<evidence type="ECO:0000259" key="1">
    <source>
        <dbReference type="Pfam" id="PF00535"/>
    </source>
</evidence>
<dbReference type="PANTHER" id="PTHR43685">
    <property type="entry name" value="GLYCOSYLTRANSFERASE"/>
    <property type="match status" value="1"/>
</dbReference>
<dbReference type="InterPro" id="IPR050834">
    <property type="entry name" value="Glycosyltransf_2"/>
</dbReference>
<evidence type="ECO:0000313" key="2">
    <source>
        <dbReference type="EMBL" id="SKB45270.1"/>
    </source>
</evidence>
<dbReference type="Proteomes" id="UP000190150">
    <property type="component" value="Unassembled WGS sequence"/>
</dbReference>
<dbReference type="PANTHER" id="PTHR43685:SF3">
    <property type="entry name" value="SLR2126 PROTEIN"/>
    <property type="match status" value="1"/>
</dbReference>